<accession>A0A098E6C7</accession>
<evidence type="ECO:0000313" key="2">
    <source>
        <dbReference type="EMBL" id="CEG11472.1"/>
    </source>
</evidence>
<dbReference type="InterPro" id="IPR026022">
    <property type="entry name" value="PhoU_dom"/>
</dbReference>
<feature type="domain" description="SpoVT-AbrB" evidence="1">
    <location>
        <begin position="8"/>
        <end position="54"/>
    </location>
</feature>
<sequence>MESRKIQFTGKSSYIVSLPKDWVESQGIKKNDSVIIIPHRNGTLMLMPKAGKKRIETREIDVDIIEDNETLLFRILISAYINGYSNIILKSKKEISPMVRNCAIKFAQSAIGPEIIDEDDATITIKDLLDPCEMPFDKTIKRMYSLTKAMHESAMSAIRNNDKETAKKTIEMDTDVDRLHWFVSRQFNILLKNMEFSEKMGLTQNEGVYYFLISRLIERIADHAVKIARVSLFVMDEGISADMAGMLSSQSETALKIFGKSFDAWNRKDINLANKNIDSIEKLISGCETINKEILKKNHKSATYMSDIVESIRRTGEYSADMSEITINHHLVGNKI</sequence>
<dbReference type="GO" id="GO:0003677">
    <property type="term" value="F:DNA binding"/>
    <property type="evidence" value="ECO:0007669"/>
    <property type="project" value="InterPro"/>
</dbReference>
<gene>
    <name evidence="2" type="ORF">MSIBF_A1470003</name>
</gene>
<proteinExistence type="predicted"/>
<protein>
    <submittedName>
        <fullName evidence="2">Phosphate uptake regulator, PhoU</fullName>
    </submittedName>
</protein>
<dbReference type="Pfam" id="PF01895">
    <property type="entry name" value="PhoU"/>
    <property type="match status" value="1"/>
</dbReference>
<dbReference type="InterPro" id="IPR038078">
    <property type="entry name" value="PhoU-like_sf"/>
</dbReference>
<dbReference type="Pfam" id="PF04014">
    <property type="entry name" value="MazE_antitoxin"/>
    <property type="match status" value="1"/>
</dbReference>
<dbReference type="AlphaFoldDB" id="A0A098E6C7"/>
<dbReference type="PANTHER" id="PTHR42930">
    <property type="entry name" value="PHOSPHATE-SPECIFIC TRANSPORT SYSTEM ACCESSORY PROTEIN PHOU"/>
    <property type="match status" value="1"/>
</dbReference>
<dbReference type="SMART" id="SM00966">
    <property type="entry name" value="SpoVT_AbrB"/>
    <property type="match status" value="1"/>
</dbReference>
<reference evidence="2" key="1">
    <citation type="submission" date="2014-09" db="EMBL/GenBank/DDBJ databases">
        <authorList>
            <person name="Probst J Alexander"/>
        </authorList>
    </citation>
    <scope>NUCLEOTIDE SEQUENCE</scope>
</reference>
<organism evidence="2">
    <name type="scientific">groundwater metagenome</name>
    <dbReference type="NCBI Taxonomy" id="717931"/>
    <lineage>
        <taxon>unclassified sequences</taxon>
        <taxon>metagenomes</taxon>
        <taxon>ecological metagenomes</taxon>
    </lineage>
</organism>
<dbReference type="InterPro" id="IPR028366">
    <property type="entry name" value="PhoU"/>
</dbReference>
<dbReference type="GO" id="GO:0045936">
    <property type="term" value="P:negative regulation of phosphate metabolic process"/>
    <property type="evidence" value="ECO:0007669"/>
    <property type="project" value="InterPro"/>
</dbReference>
<dbReference type="Gene3D" id="1.20.58.220">
    <property type="entry name" value="Phosphate transport system protein phou homolog 2, domain 2"/>
    <property type="match status" value="1"/>
</dbReference>
<name>A0A098E6C7_9ZZZZ</name>
<dbReference type="SUPFAM" id="SSF109755">
    <property type="entry name" value="PhoU-like"/>
    <property type="match status" value="1"/>
</dbReference>
<dbReference type="PANTHER" id="PTHR42930:SF2">
    <property type="entry name" value="PHOU DOMAIN-CONTAINING PROTEIN"/>
    <property type="match status" value="1"/>
</dbReference>
<dbReference type="GO" id="GO:0030643">
    <property type="term" value="P:intracellular phosphate ion homeostasis"/>
    <property type="evidence" value="ECO:0007669"/>
    <property type="project" value="InterPro"/>
</dbReference>
<dbReference type="EMBL" id="CCXY01000054">
    <property type="protein sequence ID" value="CEG11472.1"/>
    <property type="molecule type" value="Genomic_DNA"/>
</dbReference>
<evidence type="ECO:0000259" key="1">
    <source>
        <dbReference type="SMART" id="SM00966"/>
    </source>
</evidence>
<dbReference type="InterPro" id="IPR007159">
    <property type="entry name" value="SpoVT-AbrB_dom"/>
</dbReference>